<name>A0A6Y2G0V1_SALIN</name>
<evidence type="ECO:0000313" key="1">
    <source>
        <dbReference type="EMBL" id="HAB4350982.1"/>
    </source>
</evidence>
<organism evidence="1">
    <name type="scientific">Salmonella infantis</name>
    <dbReference type="NCBI Taxonomy" id="595"/>
    <lineage>
        <taxon>Bacteria</taxon>
        <taxon>Pseudomonadati</taxon>
        <taxon>Pseudomonadota</taxon>
        <taxon>Gammaproteobacteria</taxon>
        <taxon>Enterobacterales</taxon>
        <taxon>Enterobacteriaceae</taxon>
        <taxon>Salmonella</taxon>
    </lineage>
</organism>
<gene>
    <name evidence="1" type="ORF">GBZ23_23740</name>
</gene>
<reference evidence="1" key="2">
    <citation type="submission" date="2019-10" db="EMBL/GenBank/DDBJ databases">
        <authorList>
            <consortium name="NCBI Pathogen Detection Project"/>
        </authorList>
    </citation>
    <scope>NUCLEOTIDE SEQUENCE</scope>
    <source>
        <strain evidence="1">Salmonella enterica</strain>
    </source>
</reference>
<feature type="non-terminal residue" evidence="1">
    <location>
        <position position="1"/>
    </location>
</feature>
<reference evidence="1" key="1">
    <citation type="journal article" date="2018" name="Genome Biol.">
        <title>SKESA: strategic k-mer extension for scrupulous assemblies.</title>
        <authorList>
            <person name="Souvorov A."/>
            <person name="Agarwala R."/>
            <person name="Lipman D.J."/>
        </authorList>
    </citation>
    <scope>NUCLEOTIDE SEQUENCE</scope>
    <source>
        <strain evidence="1">Salmonella enterica</strain>
    </source>
</reference>
<protein>
    <submittedName>
        <fullName evidence="1">Uncharacterized protein</fullName>
    </submittedName>
</protein>
<comment type="caution">
    <text evidence="1">The sequence shown here is derived from an EMBL/GenBank/DDBJ whole genome shotgun (WGS) entry which is preliminary data.</text>
</comment>
<accession>A0A6Y2G0V1</accession>
<sequence>ASTLIRGDNLSDKLYILDGDKYSTENEKKAALDKVFTGTESRTYELKAAAEGKVKQFNLPNGVKPEQYIHYLITNVPLDGLGGEYLEIIEAARDIRVELDAHNYISNILTKLGIDRPSGLTRVMDLASRHPEWDQYVSEVTDWLQPVVSDLMERLPENDTVDIT</sequence>
<proteinExistence type="predicted"/>
<dbReference type="AlphaFoldDB" id="A0A6Y2G0V1"/>
<dbReference type="EMBL" id="DAAGSG010000233">
    <property type="protein sequence ID" value="HAB4350982.1"/>
    <property type="molecule type" value="Genomic_DNA"/>
</dbReference>